<name>A0A9W8H949_9FUNG</name>
<comment type="caution">
    <text evidence="3">The sequence shown here is derived from an EMBL/GenBank/DDBJ whole genome shotgun (WGS) entry which is preliminary data.</text>
</comment>
<evidence type="ECO:0000313" key="4">
    <source>
        <dbReference type="Proteomes" id="UP001140217"/>
    </source>
</evidence>
<feature type="region of interest" description="Disordered" evidence="1">
    <location>
        <begin position="111"/>
        <end position="137"/>
    </location>
</feature>
<dbReference type="Proteomes" id="UP001140217">
    <property type="component" value="Unassembled WGS sequence"/>
</dbReference>
<evidence type="ECO:0008006" key="5">
    <source>
        <dbReference type="Google" id="ProtNLM"/>
    </source>
</evidence>
<feature type="transmembrane region" description="Helical" evidence="2">
    <location>
        <begin position="211"/>
        <end position="229"/>
    </location>
</feature>
<accession>A0A9W8H949</accession>
<dbReference type="EMBL" id="JANBUL010000211">
    <property type="protein sequence ID" value="KAJ2778779.1"/>
    <property type="molecule type" value="Genomic_DNA"/>
</dbReference>
<proteinExistence type="predicted"/>
<feature type="transmembrane region" description="Helical" evidence="2">
    <location>
        <begin position="276"/>
        <end position="296"/>
    </location>
</feature>
<keyword evidence="2" id="KW-0812">Transmembrane</keyword>
<dbReference type="Gene3D" id="1.20.120.1770">
    <property type="match status" value="1"/>
</dbReference>
<feature type="transmembrane region" description="Helical" evidence="2">
    <location>
        <begin position="180"/>
        <end position="199"/>
    </location>
</feature>
<keyword evidence="2" id="KW-1133">Transmembrane helix</keyword>
<sequence>MTHSKPAVAEAGLWRQGRRLAEIAAGGPRALCSSALEATVSEIRSSGGWIQRIVQERRAAQHRLGHDASPMVPYAADVADSGSGSGRQSPRLAAPSFELDGALQMHQMLVEPPRRSSSDGGWRASGGGGGAQKPRPGVLRARRRRLCALLLGQGAVAAYLGVLCALPRPAAASPLPWHPALASVALVAATEGAVAAQHAPARAARVLRRCAHGLAGVTLLAGAALRIGGGRPASRRGAAHGAAGALALLLFAAQAALGAYAAWAGRAQRTEPWRRALERLALAAMWAGAWLGLRALGPAADWLWLGALATLAAGLLAPAARSPAHATQ</sequence>
<feature type="transmembrane region" description="Helical" evidence="2">
    <location>
        <begin position="241"/>
        <end position="264"/>
    </location>
</feature>
<reference evidence="3" key="1">
    <citation type="submission" date="2022-07" db="EMBL/GenBank/DDBJ databases">
        <title>Phylogenomic reconstructions and comparative analyses of Kickxellomycotina fungi.</title>
        <authorList>
            <person name="Reynolds N.K."/>
            <person name="Stajich J.E."/>
            <person name="Barry K."/>
            <person name="Grigoriev I.V."/>
            <person name="Crous P."/>
            <person name="Smith M.E."/>
        </authorList>
    </citation>
    <scope>NUCLEOTIDE SEQUENCE</scope>
    <source>
        <strain evidence="3">NBRC 105414</strain>
    </source>
</reference>
<protein>
    <recommendedName>
        <fullName evidence="5">Cytochrome b561 domain-containing protein</fullName>
    </recommendedName>
</protein>
<feature type="transmembrane region" description="Helical" evidence="2">
    <location>
        <begin position="146"/>
        <end position="168"/>
    </location>
</feature>
<gene>
    <name evidence="3" type="ORF">H4R18_004402</name>
</gene>
<organism evidence="3 4">
    <name type="scientific">Coemansia javaensis</name>
    <dbReference type="NCBI Taxonomy" id="2761396"/>
    <lineage>
        <taxon>Eukaryota</taxon>
        <taxon>Fungi</taxon>
        <taxon>Fungi incertae sedis</taxon>
        <taxon>Zoopagomycota</taxon>
        <taxon>Kickxellomycotina</taxon>
        <taxon>Kickxellomycetes</taxon>
        <taxon>Kickxellales</taxon>
        <taxon>Kickxellaceae</taxon>
        <taxon>Coemansia</taxon>
    </lineage>
</organism>
<evidence type="ECO:0000256" key="1">
    <source>
        <dbReference type="SAM" id="MobiDB-lite"/>
    </source>
</evidence>
<keyword evidence="4" id="KW-1185">Reference proteome</keyword>
<keyword evidence="2" id="KW-0472">Membrane</keyword>
<evidence type="ECO:0000256" key="2">
    <source>
        <dbReference type="SAM" id="Phobius"/>
    </source>
</evidence>
<dbReference type="AlphaFoldDB" id="A0A9W8H949"/>
<evidence type="ECO:0000313" key="3">
    <source>
        <dbReference type="EMBL" id="KAJ2778779.1"/>
    </source>
</evidence>
<feature type="transmembrane region" description="Helical" evidence="2">
    <location>
        <begin position="302"/>
        <end position="320"/>
    </location>
</feature>